<keyword evidence="3" id="KW-1185">Reference proteome</keyword>
<protein>
    <submittedName>
        <fullName evidence="2">Uncharacterized protein</fullName>
    </submittedName>
</protein>
<dbReference type="RefSeq" id="WP_345436186.1">
    <property type="nucleotide sequence ID" value="NZ_BAABHK010000011.1"/>
</dbReference>
<feature type="transmembrane region" description="Helical" evidence="1">
    <location>
        <begin position="63"/>
        <end position="83"/>
    </location>
</feature>
<dbReference type="EMBL" id="BAABHK010000011">
    <property type="protein sequence ID" value="GAA4633204.1"/>
    <property type="molecule type" value="Genomic_DNA"/>
</dbReference>
<comment type="caution">
    <text evidence="2">The sequence shown here is derived from an EMBL/GenBank/DDBJ whole genome shotgun (WGS) entry which is preliminary data.</text>
</comment>
<keyword evidence="1" id="KW-0812">Transmembrane</keyword>
<proteinExistence type="predicted"/>
<keyword evidence="1" id="KW-0472">Membrane</keyword>
<evidence type="ECO:0000313" key="2">
    <source>
        <dbReference type="EMBL" id="GAA4633204.1"/>
    </source>
</evidence>
<feature type="transmembrane region" description="Helical" evidence="1">
    <location>
        <begin position="89"/>
        <end position="109"/>
    </location>
</feature>
<keyword evidence="1" id="KW-1133">Transmembrane helix</keyword>
<accession>A0ABP8UJH6</accession>
<sequence>MADGEASRKRPDVASALRFATEIVAWVATPWALAGHSVLLAVVADVILIGLPTILATPGDKATVIIPVPGYVTVAMVVLQLAAAAISSFAVWPLPVAVGVWALALATLVTELPRWRRLCGVATDLERRRA</sequence>
<name>A0ABP8UJH6_9ACTN</name>
<evidence type="ECO:0000256" key="1">
    <source>
        <dbReference type="SAM" id="Phobius"/>
    </source>
</evidence>
<gene>
    <name evidence="2" type="ORF">GCM10023196_069870</name>
</gene>
<evidence type="ECO:0000313" key="3">
    <source>
        <dbReference type="Proteomes" id="UP001501442"/>
    </source>
</evidence>
<organism evidence="2 3">
    <name type="scientific">Actinoallomurus vinaceus</name>
    <dbReference type="NCBI Taxonomy" id="1080074"/>
    <lineage>
        <taxon>Bacteria</taxon>
        <taxon>Bacillati</taxon>
        <taxon>Actinomycetota</taxon>
        <taxon>Actinomycetes</taxon>
        <taxon>Streptosporangiales</taxon>
        <taxon>Thermomonosporaceae</taxon>
        <taxon>Actinoallomurus</taxon>
    </lineage>
</organism>
<reference evidence="3" key="1">
    <citation type="journal article" date="2019" name="Int. J. Syst. Evol. Microbiol.">
        <title>The Global Catalogue of Microorganisms (GCM) 10K type strain sequencing project: providing services to taxonomists for standard genome sequencing and annotation.</title>
        <authorList>
            <consortium name="The Broad Institute Genomics Platform"/>
            <consortium name="The Broad Institute Genome Sequencing Center for Infectious Disease"/>
            <person name="Wu L."/>
            <person name="Ma J."/>
        </authorList>
    </citation>
    <scope>NUCLEOTIDE SEQUENCE [LARGE SCALE GENOMIC DNA]</scope>
    <source>
        <strain evidence="3">JCM 17939</strain>
    </source>
</reference>
<feature type="transmembrane region" description="Helical" evidence="1">
    <location>
        <begin position="31"/>
        <end position="51"/>
    </location>
</feature>
<dbReference type="Proteomes" id="UP001501442">
    <property type="component" value="Unassembled WGS sequence"/>
</dbReference>